<keyword evidence="2" id="KW-0819">tRNA processing</keyword>
<sequence>MIAEMLRNLILKFKESTKISSKFFKMAESLAQAEEVIGKRPATEDHEPVVPKKKKKKKGQPVTLGPSENAKRKIALLVSYNGAGYYGVQINRGFATIESELFPALVKIGAIQPDHAETPSKMWFQRGSRTDKGVSAVGQTFSLKAKLVPDFVQKMNENLPEKIRIMGYIRTTNAFDSKNFCCSRTYMYMMPTFSFAPVEKFITNEYRTGPEIIERVREVLKRFLGTHKFHNFTSGVKFSDACASRYMIKFECSDPYVRDGVEFVTLHVKGQSFMLHQIRKMIGITIAIVRGYCGENVIDKCWGPVQVDVPKAPGLGLVLEELHFDGYNKKFGCDGIHDPIDWTPFRESQEKFKEEHIISDIVAQEKEDRVMFNWMRTLQFHNFGEPRSEGSEKPWANVARMLREKSSPPPTEQTTDTAAQEDGEPPIVGDSAACEVKDSTNSTVPEVTIDTTVSEGTTDVIHNSTPVSPVKADTEPRSESTSDLSAESASR</sequence>
<reference evidence="7" key="1">
    <citation type="submission" date="2025-08" db="UniProtKB">
        <authorList>
            <consortium name="RefSeq"/>
        </authorList>
    </citation>
    <scope>IDENTIFICATION</scope>
</reference>
<feature type="region of interest" description="Disordered" evidence="4">
    <location>
        <begin position="403"/>
        <end position="491"/>
    </location>
</feature>
<dbReference type="InterPro" id="IPR020095">
    <property type="entry name" value="PsdUridine_synth_TruA_C"/>
</dbReference>
<evidence type="ECO:0000256" key="1">
    <source>
        <dbReference type="ARBA" id="ARBA00009375"/>
    </source>
</evidence>
<dbReference type="Gene3D" id="3.30.70.580">
    <property type="entry name" value="Pseudouridine synthase I, catalytic domain, N-terminal subdomain"/>
    <property type="match status" value="1"/>
</dbReference>
<name>A0ABM1A3C8_APLCA</name>
<dbReference type="InterPro" id="IPR041708">
    <property type="entry name" value="PUS1/PUS2-like"/>
</dbReference>
<feature type="compositionally biased region" description="Polar residues" evidence="4">
    <location>
        <begin position="439"/>
        <end position="467"/>
    </location>
</feature>
<evidence type="ECO:0000259" key="5">
    <source>
        <dbReference type="Pfam" id="PF01416"/>
    </source>
</evidence>
<comment type="similarity">
    <text evidence="1">Belongs to the tRNA pseudouridine synthase TruA family.</text>
</comment>
<evidence type="ECO:0000313" key="6">
    <source>
        <dbReference type="Proteomes" id="UP000694888"/>
    </source>
</evidence>
<evidence type="ECO:0000256" key="4">
    <source>
        <dbReference type="SAM" id="MobiDB-lite"/>
    </source>
</evidence>
<feature type="domain" description="Pseudouridine synthase I TruA alpha/beta" evidence="5">
    <location>
        <begin position="221"/>
        <end position="325"/>
    </location>
</feature>
<evidence type="ECO:0000256" key="2">
    <source>
        <dbReference type="ARBA" id="ARBA00022694"/>
    </source>
</evidence>
<feature type="compositionally biased region" description="Basic and acidic residues" evidence="4">
    <location>
        <begin position="37"/>
        <end position="50"/>
    </location>
</feature>
<dbReference type="InterPro" id="IPR020094">
    <property type="entry name" value="TruA/RsuA/RluB/E/F_N"/>
</dbReference>
<dbReference type="GeneID" id="101849511"/>
<organism evidence="6 7">
    <name type="scientific">Aplysia californica</name>
    <name type="common">California sea hare</name>
    <dbReference type="NCBI Taxonomy" id="6500"/>
    <lineage>
        <taxon>Eukaryota</taxon>
        <taxon>Metazoa</taxon>
        <taxon>Spiralia</taxon>
        <taxon>Lophotrochozoa</taxon>
        <taxon>Mollusca</taxon>
        <taxon>Gastropoda</taxon>
        <taxon>Heterobranchia</taxon>
        <taxon>Euthyneura</taxon>
        <taxon>Tectipleura</taxon>
        <taxon>Aplysiida</taxon>
        <taxon>Aplysioidea</taxon>
        <taxon>Aplysiidae</taxon>
        <taxon>Aplysia</taxon>
    </lineage>
</organism>
<dbReference type="InterPro" id="IPR020097">
    <property type="entry name" value="PsdUridine_synth_TruA_a/b_dom"/>
</dbReference>
<dbReference type="Proteomes" id="UP000694888">
    <property type="component" value="Unplaced"/>
</dbReference>
<dbReference type="RefSeq" id="XP_012939993.1">
    <property type="nucleotide sequence ID" value="XM_013084539.2"/>
</dbReference>
<proteinExistence type="inferred from homology"/>
<dbReference type="PANTHER" id="PTHR11142">
    <property type="entry name" value="PSEUDOURIDYLATE SYNTHASE"/>
    <property type="match status" value="1"/>
</dbReference>
<keyword evidence="3" id="KW-0413">Isomerase</keyword>
<dbReference type="SUPFAM" id="SSF55120">
    <property type="entry name" value="Pseudouridine synthase"/>
    <property type="match status" value="1"/>
</dbReference>
<feature type="compositionally biased region" description="Polar residues" evidence="4">
    <location>
        <begin position="481"/>
        <end position="491"/>
    </location>
</feature>
<gene>
    <name evidence="7" type="primary">LOC101849511</name>
</gene>
<accession>A0ABM1A3C8</accession>
<evidence type="ECO:0000313" key="7">
    <source>
        <dbReference type="RefSeq" id="XP_012939993.1"/>
    </source>
</evidence>
<keyword evidence="6" id="KW-1185">Reference proteome</keyword>
<protein>
    <submittedName>
        <fullName evidence="7">tRNA pseudouridine synthase A isoform X1</fullName>
    </submittedName>
</protein>
<dbReference type="CDD" id="cd02568">
    <property type="entry name" value="PseudoU_synth_PUS1_PUS2"/>
    <property type="match status" value="1"/>
</dbReference>
<evidence type="ECO:0000256" key="3">
    <source>
        <dbReference type="ARBA" id="ARBA00023235"/>
    </source>
</evidence>
<dbReference type="NCBIfam" id="TIGR00071">
    <property type="entry name" value="hisT_truA"/>
    <property type="match status" value="1"/>
</dbReference>
<dbReference type="Gene3D" id="3.30.70.660">
    <property type="entry name" value="Pseudouridine synthase I, catalytic domain, C-terminal subdomain"/>
    <property type="match status" value="1"/>
</dbReference>
<dbReference type="InterPro" id="IPR020103">
    <property type="entry name" value="PsdUridine_synth_cat_dom_sf"/>
</dbReference>
<feature type="region of interest" description="Disordered" evidence="4">
    <location>
        <begin position="37"/>
        <end position="66"/>
    </location>
</feature>
<dbReference type="PANTHER" id="PTHR11142:SF4">
    <property type="entry name" value="PSEUDOURIDYLATE SYNTHASE 1 HOMOLOG"/>
    <property type="match status" value="1"/>
</dbReference>
<dbReference type="InterPro" id="IPR001406">
    <property type="entry name" value="PsdUridine_synth_TruA"/>
</dbReference>
<dbReference type="Pfam" id="PF01416">
    <property type="entry name" value="PseudoU_synth_1"/>
    <property type="match status" value="1"/>
</dbReference>